<accession>A0ABY2S1D0</accession>
<keyword evidence="5" id="KW-0753">Steroid metabolism</keyword>
<dbReference type="InterPro" id="IPR057326">
    <property type="entry name" value="KR_dom"/>
</dbReference>
<dbReference type="RefSeq" id="WP_113642267.1">
    <property type="nucleotide sequence ID" value="NZ_SWMS01000015.1"/>
</dbReference>
<evidence type="ECO:0000256" key="1">
    <source>
        <dbReference type="ARBA" id="ARBA00006484"/>
    </source>
</evidence>
<proteinExistence type="inferred from homology"/>
<dbReference type="EC" id="1.1.1.47" evidence="7"/>
<dbReference type="PANTHER" id="PTHR43180:SF28">
    <property type="entry name" value="NAD(P)-BINDING ROSSMANN-FOLD SUPERFAMILY PROTEIN"/>
    <property type="match status" value="1"/>
</dbReference>
<keyword evidence="3" id="KW-0520">NAD</keyword>
<dbReference type="Proteomes" id="UP000309992">
    <property type="component" value="Unassembled WGS sequence"/>
</dbReference>
<comment type="similarity">
    <text evidence="1">Belongs to the short-chain dehydrogenases/reductases (SDR) family.</text>
</comment>
<dbReference type="InterPro" id="IPR002347">
    <property type="entry name" value="SDR_fam"/>
</dbReference>
<name>A0ABY2S1D0_9PSEU</name>
<evidence type="ECO:0000256" key="5">
    <source>
        <dbReference type="ARBA" id="ARBA00023221"/>
    </source>
</evidence>
<feature type="domain" description="Ketoreductase" evidence="6">
    <location>
        <begin position="11"/>
        <end position="191"/>
    </location>
</feature>
<evidence type="ECO:0000256" key="2">
    <source>
        <dbReference type="ARBA" id="ARBA00023002"/>
    </source>
</evidence>
<dbReference type="SMART" id="SM00822">
    <property type="entry name" value="PKS_KR"/>
    <property type="match status" value="1"/>
</dbReference>
<sequence length="257" mass="26606">MGTLEGRLKGKVALITGAARGQGAAAARRFAAEGAKVMIADVNDAEGKALAGELGDPAAYAHLDVAEEDDWAQAVDRTVAEFGTLNVLVNNAGVLHFSPLGQTTLADYERVIRINQVGAFLGMRSVVEPMSTAGGGSIVNVSSVEGLAGMPFLVAYTASKFAIRGMTKVAALELGERGIRVNSLHPGMIDTQMVSDAAGGAEVDFSRVARRLALQRVGRPEEIADVALFLASDESSYCTGGEFVADGGATATHALKL</sequence>
<dbReference type="InterPro" id="IPR036291">
    <property type="entry name" value="NAD(P)-bd_dom_sf"/>
</dbReference>
<evidence type="ECO:0000313" key="7">
    <source>
        <dbReference type="EMBL" id="TKG66725.1"/>
    </source>
</evidence>
<dbReference type="PROSITE" id="PS00061">
    <property type="entry name" value="ADH_SHORT"/>
    <property type="match status" value="1"/>
</dbReference>
<keyword evidence="2 7" id="KW-0560">Oxidoreductase</keyword>
<keyword evidence="8" id="KW-1185">Reference proteome</keyword>
<dbReference type="EMBL" id="SWMS01000015">
    <property type="protein sequence ID" value="TKG66725.1"/>
    <property type="molecule type" value="Genomic_DNA"/>
</dbReference>
<dbReference type="SUPFAM" id="SSF51735">
    <property type="entry name" value="NAD(P)-binding Rossmann-fold domains"/>
    <property type="match status" value="1"/>
</dbReference>
<gene>
    <name evidence="7" type="ORF">FCN18_25020</name>
</gene>
<evidence type="ECO:0000313" key="8">
    <source>
        <dbReference type="Proteomes" id="UP000309992"/>
    </source>
</evidence>
<keyword evidence="4" id="KW-0443">Lipid metabolism</keyword>
<protein>
    <submittedName>
        <fullName evidence="7">Glucose 1-dehydrogenase</fullName>
        <ecNumber evidence="7">1.1.1.47</ecNumber>
    </submittedName>
</protein>
<dbReference type="GO" id="GO:0047936">
    <property type="term" value="F:glucose 1-dehydrogenase [NAD(P)+] activity"/>
    <property type="evidence" value="ECO:0007669"/>
    <property type="project" value="UniProtKB-EC"/>
</dbReference>
<dbReference type="PRINTS" id="PR00081">
    <property type="entry name" value="GDHRDH"/>
</dbReference>
<dbReference type="NCBIfam" id="NF005559">
    <property type="entry name" value="PRK07231.1"/>
    <property type="match status" value="1"/>
</dbReference>
<evidence type="ECO:0000259" key="6">
    <source>
        <dbReference type="SMART" id="SM00822"/>
    </source>
</evidence>
<dbReference type="PANTHER" id="PTHR43180">
    <property type="entry name" value="3-OXOACYL-(ACYL-CARRIER-PROTEIN) REDUCTASE (AFU_ORTHOLOGUE AFUA_6G11210)"/>
    <property type="match status" value="1"/>
</dbReference>
<organism evidence="7 8">
    <name type="scientific">Prauserella endophytica</name>
    <dbReference type="NCBI Taxonomy" id="1592324"/>
    <lineage>
        <taxon>Bacteria</taxon>
        <taxon>Bacillati</taxon>
        <taxon>Actinomycetota</taxon>
        <taxon>Actinomycetes</taxon>
        <taxon>Pseudonocardiales</taxon>
        <taxon>Pseudonocardiaceae</taxon>
        <taxon>Prauserella</taxon>
        <taxon>Prauserella coralliicola group</taxon>
    </lineage>
</organism>
<dbReference type="Gene3D" id="3.40.50.720">
    <property type="entry name" value="NAD(P)-binding Rossmann-like Domain"/>
    <property type="match status" value="1"/>
</dbReference>
<evidence type="ECO:0000256" key="4">
    <source>
        <dbReference type="ARBA" id="ARBA00023098"/>
    </source>
</evidence>
<dbReference type="InterPro" id="IPR020904">
    <property type="entry name" value="Sc_DH/Rdtase_CS"/>
</dbReference>
<dbReference type="PRINTS" id="PR00080">
    <property type="entry name" value="SDRFAMILY"/>
</dbReference>
<reference evidence="7 8" key="1">
    <citation type="journal article" date="2015" name="Antonie Van Leeuwenhoek">
        <title>Prauserella endophytica sp. nov., an endophytic actinobacterium isolated from Tamarix taklamakanensis.</title>
        <authorList>
            <person name="Liu J.M."/>
            <person name="Habden X."/>
            <person name="Guo L."/>
            <person name="Tuo L."/>
            <person name="Jiang Z.K."/>
            <person name="Liu S.W."/>
            <person name="Liu X.F."/>
            <person name="Chen L."/>
            <person name="Li R.F."/>
            <person name="Zhang Y.Q."/>
            <person name="Sun C.H."/>
        </authorList>
    </citation>
    <scope>NUCLEOTIDE SEQUENCE [LARGE SCALE GENOMIC DNA]</scope>
    <source>
        <strain evidence="7 8">CGMCC 4.7182</strain>
    </source>
</reference>
<dbReference type="Pfam" id="PF13561">
    <property type="entry name" value="adh_short_C2"/>
    <property type="match status" value="1"/>
</dbReference>
<evidence type="ECO:0000256" key="3">
    <source>
        <dbReference type="ARBA" id="ARBA00023027"/>
    </source>
</evidence>
<comment type="caution">
    <text evidence="7">The sequence shown here is derived from an EMBL/GenBank/DDBJ whole genome shotgun (WGS) entry which is preliminary data.</text>
</comment>